<evidence type="ECO:0000313" key="1">
    <source>
        <dbReference type="EMBL" id="SVB16730.1"/>
    </source>
</evidence>
<sequence length="93" mass="10775">MDRQHLPRRASPPLVSMTASSCLHGRHTRTYGPPLGLVYCCMLEDKPDDVSLSRHVRLKLAQFLLEDRNNLRYKYVPEYKELGKLAKQFAKFA</sequence>
<organism evidence="1">
    <name type="scientific">marine metagenome</name>
    <dbReference type="NCBI Taxonomy" id="408172"/>
    <lineage>
        <taxon>unclassified sequences</taxon>
        <taxon>metagenomes</taxon>
        <taxon>ecological metagenomes</taxon>
    </lineage>
</organism>
<dbReference type="AlphaFoldDB" id="A0A382BSB8"/>
<protein>
    <submittedName>
        <fullName evidence="1">Uncharacterized protein</fullName>
    </submittedName>
</protein>
<name>A0A382BSB8_9ZZZZ</name>
<gene>
    <name evidence="1" type="ORF">METZ01_LOCUS169584</name>
</gene>
<dbReference type="PROSITE" id="PS51257">
    <property type="entry name" value="PROKAR_LIPOPROTEIN"/>
    <property type="match status" value="1"/>
</dbReference>
<proteinExistence type="predicted"/>
<reference evidence="1" key="1">
    <citation type="submission" date="2018-05" db="EMBL/GenBank/DDBJ databases">
        <authorList>
            <person name="Lanie J.A."/>
            <person name="Ng W.-L."/>
            <person name="Kazmierczak K.M."/>
            <person name="Andrzejewski T.M."/>
            <person name="Davidsen T.M."/>
            <person name="Wayne K.J."/>
            <person name="Tettelin H."/>
            <person name="Glass J.I."/>
            <person name="Rusch D."/>
            <person name="Podicherti R."/>
            <person name="Tsui H.-C.T."/>
            <person name="Winkler M.E."/>
        </authorList>
    </citation>
    <scope>NUCLEOTIDE SEQUENCE</scope>
</reference>
<dbReference type="EMBL" id="UINC01031146">
    <property type="protein sequence ID" value="SVB16730.1"/>
    <property type="molecule type" value="Genomic_DNA"/>
</dbReference>
<accession>A0A382BSB8</accession>